<proteinExistence type="predicted"/>
<gene>
    <name evidence="2" type="ORF">J2W48_001716</name>
</gene>
<dbReference type="Proteomes" id="UP001269081">
    <property type="component" value="Unassembled WGS sequence"/>
</dbReference>
<keyword evidence="1" id="KW-0812">Transmembrane</keyword>
<keyword evidence="1" id="KW-0472">Membrane</keyword>
<evidence type="ECO:0000313" key="3">
    <source>
        <dbReference type="Proteomes" id="UP001269081"/>
    </source>
</evidence>
<evidence type="ECO:0000256" key="1">
    <source>
        <dbReference type="SAM" id="Phobius"/>
    </source>
</evidence>
<name>A0ABU1Y6T3_9FLAO</name>
<dbReference type="EMBL" id="JAVDWQ010000004">
    <property type="protein sequence ID" value="MDR7209778.1"/>
    <property type="molecule type" value="Genomic_DNA"/>
</dbReference>
<protein>
    <recommendedName>
        <fullName evidence="4">Class IIb bacteriocin, lactobin A/cerein 7B family</fullName>
    </recommendedName>
</protein>
<evidence type="ECO:0008006" key="4">
    <source>
        <dbReference type="Google" id="ProtNLM"/>
    </source>
</evidence>
<organism evidence="2 3">
    <name type="scientific">Flavobacterium piscis</name>
    <dbReference type="NCBI Taxonomy" id="1114874"/>
    <lineage>
        <taxon>Bacteria</taxon>
        <taxon>Pseudomonadati</taxon>
        <taxon>Bacteroidota</taxon>
        <taxon>Flavobacteriia</taxon>
        <taxon>Flavobacteriales</taxon>
        <taxon>Flavobacteriaceae</taxon>
        <taxon>Flavobacterium</taxon>
    </lineage>
</organism>
<comment type="caution">
    <text evidence="2">The sequence shown here is derived from an EMBL/GenBank/DDBJ whole genome shotgun (WGS) entry which is preliminary data.</text>
</comment>
<evidence type="ECO:0000313" key="2">
    <source>
        <dbReference type="EMBL" id="MDR7209778.1"/>
    </source>
</evidence>
<sequence>MKKISNLEMENIMAGSCDPTMQSAMAGAFGGLVFGPIGGFAYWAFVYSAQGNGQHCI</sequence>
<accession>A0ABU1Y6T3</accession>
<feature type="transmembrane region" description="Helical" evidence="1">
    <location>
        <begin position="21"/>
        <end position="45"/>
    </location>
</feature>
<keyword evidence="3" id="KW-1185">Reference proteome</keyword>
<reference evidence="2 3" key="1">
    <citation type="submission" date="2023-07" db="EMBL/GenBank/DDBJ databases">
        <title>Sorghum-associated microbial communities from plants grown in Nebraska, USA.</title>
        <authorList>
            <person name="Schachtman D."/>
        </authorList>
    </citation>
    <scope>NUCLEOTIDE SEQUENCE [LARGE SCALE GENOMIC DNA]</scope>
    <source>
        <strain evidence="2 3">4129</strain>
    </source>
</reference>
<keyword evidence="1" id="KW-1133">Transmembrane helix</keyword>
<dbReference type="RefSeq" id="WP_310280304.1">
    <property type="nucleotide sequence ID" value="NZ_JAVDWQ010000004.1"/>
</dbReference>